<sequence>MDKKGEPIIQRKTYLPGLTMPQLAAITPEYFHVTCVSETSEPIPWNERWDIVGLTGMGGAGVIRAYQIGDEFRRKGAIVVMGGIAISLFDESMTRPHADVIIKGEAEDTWPRFLKDYLNNEVKSIYKMESVPDVTSFPPPAYHKFNAKYYGFWRPVQATRGCPFPCTFCSISEFFKRSYRKRPVDQVIRDVRAAKANGSKYITFIDDNIGVDFNYCKELWTALIPEKIIWASQCSLQIAKEDDMLQLAYDSGCRILSFGIETVNEASLTHIDKEWNDPQNYNTAFANIKAHGIEISTEMILGLDGDDETVFDKTFDFLMKNKIALPRMYILTPVPGTPMYDQLIKEERIFDFDIEKYVGGSAVFHPKKMSAQTLQEGYWDLYKRLYSTKNIIKRLKGNHANLNYFMRLFVFGTNMIYQSHIRKGITPGIV</sequence>
<evidence type="ECO:0000259" key="8">
    <source>
        <dbReference type="PROSITE" id="PS51918"/>
    </source>
</evidence>
<dbReference type="GO" id="GO:0046872">
    <property type="term" value="F:metal ion binding"/>
    <property type="evidence" value="ECO:0007669"/>
    <property type="project" value="UniProtKB-KW"/>
</dbReference>
<evidence type="ECO:0000256" key="7">
    <source>
        <dbReference type="ARBA" id="ARBA00023014"/>
    </source>
</evidence>
<dbReference type="PANTHER" id="PTHR43409:SF7">
    <property type="entry name" value="BLL1977 PROTEIN"/>
    <property type="match status" value="1"/>
</dbReference>
<organism evidence="9 10">
    <name type="scientific">Seonamhaeicola maritimus</name>
    <dbReference type="NCBI Taxonomy" id="2591822"/>
    <lineage>
        <taxon>Bacteria</taxon>
        <taxon>Pseudomonadati</taxon>
        <taxon>Bacteroidota</taxon>
        <taxon>Flavobacteriia</taxon>
        <taxon>Flavobacteriales</taxon>
        <taxon>Flavobacteriaceae</taxon>
    </lineage>
</organism>
<evidence type="ECO:0000256" key="1">
    <source>
        <dbReference type="ARBA" id="ARBA00001966"/>
    </source>
</evidence>
<name>A0A5C7GK30_9FLAO</name>
<dbReference type="InterPro" id="IPR006638">
    <property type="entry name" value="Elp3/MiaA/NifB-like_rSAM"/>
</dbReference>
<evidence type="ECO:0000313" key="10">
    <source>
        <dbReference type="Proteomes" id="UP000321080"/>
    </source>
</evidence>
<reference evidence="9 10" key="1">
    <citation type="submission" date="2019-08" db="EMBL/GenBank/DDBJ databases">
        <title>Seonamhaeicola sediminis sp. nov., isolated from marine sediment.</title>
        <authorList>
            <person name="Cao W.R."/>
        </authorList>
    </citation>
    <scope>NUCLEOTIDE SEQUENCE [LARGE SCALE GENOMIC DNA]</scope>
    <source>
        <strain evidence="9 10">1505</strain>
    </source>
</reference>
<proteinExistence type="predicted"/>
<dbReference type="InterPro" id="IPR034466">
    <property type="entry name" value="Methyltransferase_Class_B"/>
</dbReference>
<dbReference type="SMART" id="SM00729">
    <property type="entry name" value="Elp3"/>
    <property type="match status" value="1"/>
</dbReference>
<dbReference type="Pfam" id="PF13282">
    <property type="entry name" value="DUF4070"/>
    <property type="match status" value="1"/>
</dbReference>
<evidence type="ECO:0000256" key="6">
    <source>
        <dbReference type="ARBA" id="ARBA00023004"/>
    </source>
</evidence>
<dbReference type="InterPro" id="IPR007197">
    <property type="entry name" value="rSAM"/>
</dbReference>
<keyword evidence="2" id="KW-0489">Methyltransferase</keyword>
<dbReference type="SFLD" id="SFLDG01082">
    <property type="entry name" value="B12-binding_domain_containing"/>
    <property type="match status" value="1"/>
</dbReference>
<dbReference type="SFLD" id="SFLDS00029">
    <property type="entry name" value="Radical_SAM"/>
    <property type="match status" value="1"/>
</dbReference>
<keyword evidence="10" id="KW-1185">Reference proteome</keyword>
<evidence type="ECO:0000256" key="3">
    <source>
        <dbReference type="ARBA" id="ARBA00022679"/>
    </source>
</evidence>
<comment type="cofactor">
    <cofactor evidence="1">
        <name>[4Fe-4S] cluster</name>
        <dbReference type="ChEBI" id="CHEBI:49883"/>
    </cofactor>
</comment>
<keyword evidence="3" id="KW-0808">Transferase</keyword>
<dbReference type="InterPro" id="IPR023404">
    <property type="entry name" value="rSAM_horseshoe"/>
</dbReference>
<keyword evidence="7" id="KW-0411">Iron-sulfur</keyword>
<dbReference type="Gene3D" id="3.80.30.20">
    <property type="entry name" value="tm_1862 like domain"/>
    <property type="match status" value="1"/>
</dbReference>
<dbReference type="AlphaFoldDB" id="A0A5C7GK30"/>
<dbReference type="PANTHER" id="PTHR43409">
    <property type="entry name" value="ANAEROBIC MAGNESIUM-PROTOPORPHYRIN IX MONOMETHYL ESTER CYCLASE-RELATED"/>
    <property type="match status" value="1"/>
</dbReference>
<feature type="domain" description="Radical SAM core" evidence="8">
    <location>
        <begin position="148"/>
        <end position="367"/>
    </location>
</feature>
<gene>
    <name evidence="9" type="ORF">FUA22_01970</name>
</gene>
<dbReference type="SUPFAM" id="SSF102114">
    <property type="entry name" value="Radical SAM enzymes"/>
    <property type="match status" value="1"/>
</dbReference>
<dbReference type="OrthoDB" id="9801424at2"/>
<evidence type="ECO:0000256" key="5">
    <source>
        <dbReference type="ARBA" id="ARBA00022723"/>
    </source>
</evidence>
<dbReference type="Pfam" id="PF04055">
    <property type="entry name" value="Radical_SAM"/>
    <property type="match status" value="1"/>
</dbReference>
<evidence type="ECO:0000256" key="4">
    <source>
        <dbReference type="ARBA" id="ARBA00022691"/>
    </source>
</evidence>
<dbReference type="Gene3D" id="3.40.50.280">
    <property type="entry name" value="Cobalamin-binding domain"/>
    <property type="match status" value="1"/>
</dbReference>
<dbReference type="RefSeq" id="WP_147766056.1">
    <property type="nucleotide sequence ID" value="NZ_VRKQ01000008.1"/>
</dbReference>
<dbReference type="GO" id="GO:0003824">
    <property type="term" value="F:catalytic activity"/>
    <property type="evidence" value="ECO:0007669"/>
    <property type="project" value="InterPro"/>
</dbReference>
<dbReference type="InterPro" id="IPR058240">
    <property type="entry name" value="rSAM_sf"/>
</dbReference>
<evidence type="ECO:0000256" key="2">
    <source>
        <dbReference type="ARBA" id="ARBA00022603"/>
    </source>
</evidence>
<dbReference type="InterPro" id="IPR025274">
    <property type="entry name" value="DUF4070"/>
</dbReference>
<dbReference type="GO" id="GO:0005829">
    <property type="term" value="C:cytosol"/>
    <property type="evidence" value="ECO:0007669"/>
    <property type="project" value="TreeGrafter"/>
</dbReference>
<dbReference type="PROSITE" id="PS51918">
    <property type="entry name" value="RADICAL_SAM"/>
    <property type="match status" value="1"/>
</dbReference>
<dbReference type="GO" id="GO:0051539">
    <property type="term" value="F:4 iron, 4 sulfur cluster binding"/>
    <property type="evidence" value="ECO:0007669"/>
    <property type="project" value="UniProtKB-KW"/>
</dbReference>
<protein>
    <submittedName>
        <fullName evidence="9">B12-binding domain-containing radical SAM protein</fullName>
    </submittedName>
</protein>
<keyword evidence="6" id="KW-0408">Iron</keyword>
<dbReference type="Proteomes" id="UP000321080">
    <property type="component" value="Unassembled WGS sequence"/>
</dbReference>
<dbReference type="EMBL" id="VRKQ01000008">
    <property type="protein sequence ID" value="TXG38673.1"/>
    <property type="molecule type" value="Genomic_DNA"/>
</dbReference>
<keyword evidence="5" id="KW-0479">Metal-binding</keyword>
<dbReference type="SFLD" id="SFLDG01123">
    <property type="entry name" value="methyltransferase_(Class_B)"/>
    <property type="match status" value="1"/>
</dbReference>
<dbReference type="InterPro" id="IPR051198">
    <property type="entry name" value="BchE-like"/>
</dbReference>
<accession>A0A5C7GK30</accession>
<evidence type="ECO:0000313" key="9">
    <source>
        <dbReference type="EMBL" id="TXG38673.1"/>
    </source>
</evidence>
<keyword evidence="4" id="KW-0949">S-adenosyl-L-methionine</keyword>
<comment type="caution">
    <text evidence="9">The sequence shown here is derived from an EMBL/GenBank/DDBJ whole genome shotgun (WGS) entry which is preliminary data.</text>
</comment>